<dbReference type="FunFam" id="3.10.50.40:FF:000001">
    <property type="entry name" value="Trigger factor"/>
    <property type="match status" value="1"/>
</dbReference>
<evidence type="ECO:0000256" key="2">
    <source>
        <dbReference type="ARBA" id="ARBA00005464"/>
    </source>
</evidence>
<dbReference type="Pfam" id="PF05698">
    <property type="entry name" value="Trigger_C"/>
    <property type="match status" value="1"/>
</dbReference>
<dbReference type="GO" id="GO:0043022">
    <property type="term" value="F:ribosome binding"/>
    <property type="evidence" value="ECO:0007669"/>
    <property type="project" value="TreeGrafter"/>
</dbReference>
<gene>
    <name evidence="11" type="primary">tig</name>
    <name evidence="16" type="ORF">HELGO_WM21078</name>
</gene>
<evidence type="ECO:0000313" key="16">
    <source>
        <dbReference type="EMBL" id="CAA6819910.1"/>
    </source>
</evidence>
<dbReference type="PANTHER" id="PTHR30560">
    <property type="entry name" value="TRIGGER FACTOR CHAPERONE AND PEPTIDYL-PROLYL CIS/TRANS ISOMERASE"/>
    <property type="match status" value="1"/>
</dbReference>
<sequence>MQVSVENTGNIERKMTVTLPAERIDQEVDKRLKSMRGRVRIDGFRPGKVPFTVVKQRYGASVHQEVVGDAVQESFSEAATQQELRVAGLPSIDMDGMQLGEPLEYTATFQVYPEFEVGDVSTLEVTRPTAEIGEEDIDKMVEVIRDQQKVWNDVERAVADKDQVTVDFVGSLDGELFDGGSAEDFVVELGAGRMLPDFEAALIGMSVGEEKEADVSFPDEYQAENLAGKTAQFKLTVKSVQESAQPELNEEFIKQFGVEDGSVETFRAEVKNNMQRELSNALKTRIKQQVMDGLSALHDIEMPDALVTDEVKHVRDEFAQNMKNQGMDGASAANLPDDLFKPQAERRVKLGLIVGEIIRQKEMQRDQARVDAMLETLAASYEEPSALIEYYKTNPQAMQTVEAAVMEEMIVDWVMDTAQVIDEPSDFDSIMNPKQDVAEEADGKIEEAAVA</sequence>
<evidence type="ECO:0000256" key="6">
    <source>
        <dbReference type="ARBA" id="ARBA00023110"/>
    </source>
</evidence>
<comment type="domain">
    <text evidence="11">Consists of 3 domains; the N-terminus binds the ribosome, the middle domain has PPIase activity, while the C-terminus has intrinsic chaperone activity on its own.</text>
</comment>
<dbReference type="EMBL" id="CACVAV010000305">
    <property type="protein sequence ID" value="CAA6819910.1"/>
    <property type="molecule type" value="Genomic_DNA"/>
</dbReference>
<dbReference type="HAMAP" id="MF_00303">
    <property type="entry name" value="Trigger_factor_Tig"/>
    <property type="match status" value="1"/>
</dbReference>
<dbReference type="SUPFAM" id="SSF54534">
    <property type="entry name" value="FKBP-like"/>
    <property type="match status" value="1"/>
</dbReference>
<dbReference type="SUPFAM" id="SSF109998">
    <property type="entry name" value="Triger factor/SurA peptide-binding domain-like"/>
    <property type="match status" value="1"/>
</dbReference>
<evidence type="ECO:0000256" key="4">
    <source>
        <dbReference type="ARBA" id="ARBA00016902"/>
    </source>
</evidence>
<dbReference type="EC" id="5.2.1.8" evidence="3 11"/>
<reference evidence="16" key="1">
    <citation type="submission" date="2020-01" db="EMBL/GenBank/DDBJ databases">
        <authorList>
            <person name="Meier V. D."/>
            <person name="Meier V D."/>
        </authorList>
    </citation>
    <scope>NUCLEOTIDE SEQUENCE</scope>
    <source>
        <strain evidence="16">HLG_WM_MAG_08</strain>
    </source>
</reference>
<comment type="function">
    <text evidence="11">Involved in protein export. Acts as a chaperone by maintaining the newly synthesized protein in an open conformation. Functions as a peptidyl-prolyl cis-trans isomerase.</text>
</comment>
<dbReference type="PIRSF" id="PIRSF003095">
    <property type="entry name" value="Trigger_factor"/>
    <property type="match status" value="1"/>
</dbReference>
<dbReference type="GO" id="GO:0005737">
    <property type="term" value="C:cytoplasm"/>
    <property type="evidence" value="ECO:0007669"/>
    <property type="project" value="UniProtKB-SubCell"/>
</dbReference>
<dbReference type="GO" id="GO:0003755">
    <property type="term" value="F:peptidyl-prolyl cis-trans isomerase activity"/>
    <property type="evidence" value="ECO:0007669"/>
    <property type="project" value="UniProtKB-UniRule"/>
</dbReference>
<evidence type="ECO:0000256" key="12">
    <source>
        <dbReference type="PROSITE-ProRule" id="PRU00277"/>
    </source>
</evidence>
<evidence type="ECO:0000259" key="15">
    <source>
        <dbReference type="PROSITE" id="PS50059"/>
    </source>
</evidence>
<dbReference type="InterPro" id="IPR046357">
    <property type="entry name" value="PPIase_dom_sf"/>
</dbReference>
<dbReference type="GO" id="GO:0043335">
    <property type="term" value="P:protein unfolding"/>
    <property type="evidence" value="ECO:0007669"/>
    <property type="project" value="TreeGrafter"/>
</dbReference>
<dbReference type="InterPro" id="IPR008881">
    <property type="entry name" value="Trigger_fac_ribosome-bd_bac"/>
</dbReference>
<organism evidence="16">
    <name type="scientific">uncultured Thiotrichaceae bacterium</name>
    <dbReference type="NCBI Taxonomy" id="298394"/>
    <lineage>
        <taxon>Bacteria</taxon>
        <taxon>Pseudomonadati</taxon>
        <taxon>Pseudomonadota</taxon>
        <taxon>Gammaproteobacteria</taxon>
        <taxon>Thiotrichales</taxon>
        <taxon>Thiotrichaceae</taxon>
        <taxon>environmental samples</taxon>
    </lineage>
</organism>
<dbReference type="GO" id="GO:0015031">
    <property type="term" value="P:protein transport"/>
    <property type="evidence" value="ECO:0007669"/>
    <property type="project" value="UniProtKB-UniRule"/>
</dbReference>
<dbReference type="Gene3D" id="3.30.70.1050">
    <property type="entry name" value="Trigger factor ribosome-binding domain"/>
    <property type="match status" value="1"/>
</dbReference>
<dbReference type="InterPro" id="IPR001179">
    <property type="entry name" value="PPIase_FKBP_dom"/>
</dbReference>
<dbReference type="InterPro" id="IPR036611">
    <property type="entry name" value="Trigger_fac_ribosome-bd_sf"/>
</dbReference>
<dbReference type="SUPFAM" id="SSF102735">
    <property type="entry name" value="Trigger factor ribosome-binding domain"/>
    <property type="match status" value="1"/>
</dbReference>
<feature type="domain" description="PPIase FKBP-type" evidence="15">
    <location>
        <begin position="161"/>
        <end position="229"/>
    </location>
</feature>
<dbReference type="NCBIfam" id="TIGR00115">
    <property type="entry name" value="tig"/>
    <property type="match status" value="1"/>
</dbReference>
<proteinExistence type="inferred from homology"/>
<dbReference type="AlphaFoldDB" id="A0A6S6TTD0"/>
<dbReference type="InterPro" id="IPR027304">
    <property type="entry name" value="Trigger_fact/SurA_dom_sf"/>
</dbReference>
<dbReference type="PROSITE" id="PS50059">
    <property type="entry name" value="FKBP_PPIASE"/>
    <property type="match status" value="1"/>
</dbReference>
<evidence type="ECO:0000256" key="9">
    <source>
        <dbReference type="ARBA" id="ARBA00023306"/>
    </source>
</evidence>
<dbReference type="Pfam" id="PF05697">
    <property type="entry name" value="Trigger_N"/>
    <property type="match status" value="1"/>
</dbReference>
<evidence type="ECO:0000256" key="5">
    <source>
        <dbReference type="ARBA" id="ARBA00022618"/>
    </source>
</evidence>
<evidence type="ECO:0000256" key="14">
    <source>
        <dbReference type="SAM" id="MobiDB-lite"/>
    </source>
</evidence>
<evidence type="ECO:0000256" key="7">
    <source>
        <dbReference type="ARBA" id="ARBA00023186"/>
    </source>
</evidence>
<keyword evidence="11" id="KW-0963">Cytoplasm</keyword>
<keyword evidence="8 11" id="KW-0413">Isomerase</keyword>
<keyword evidence="7 11" id="KW-0143">Chaperone</keyword>
<dbReference type="Gene3D" id="3.10.50.40">
    <property type="match status" value="1"/>
</dbReference>
<evidence type="ECO:0000256" key="10">
    <source>
        <dbReference type="ARBA" id="ARBA00029986"/>
    </source>
</evidence>
<keyword evidence="5 11" id="KW-0132">Cell division</keyword>
<protein>
    <recommendedName>
        <fullName evidence="4 11">Trigger factor</fullName>
        <shortName evidence="11">TF</shortName>
        <ecNumber evidence="3 11">5.2.1.8</ecNumber>
    </recommendedName>
    <alternativeName>
        <fullName evidence="10 11">PPIase</fullName>
    </alternativeName>
</protein>
<dbReference type="GO" id="GO:0051301">
    <property type="term" value="P:cell division"/>
    <property type="evidence" value="ECO:0007669"/>
    <property type="project" value="UniProtKB-KW"/>
</dbReference>
<evidence type="ECO:0000256" key="11">
    <source>
        <dbReference type="HAMAP-Rule" id="MF_00303"/>
    </source>
</evidence>
<keyword evidence="9 11" id="KW-0131">Cell cycle</keyword>
<evidence type="ECO:0000256" key="1">
    <source>
        <dbReference type="ARBA" id="ARBA00000971"/>
    </source>
</evidence>
<evidence type="ECO:0000256" key="8">
    <source>
        <dbReference type="ARBA" id="ARBA00023235"/>
    </source>
</evidence>
<keyword evidence="6 11" id="KW-0697">Rotamase</keyword>
<comment type="similarity">
    <text evidence="2 11 13">Belongs to the FKBP-type PPIase family. Tig subfamily.</text>
</comment>
<accession>A0A6S6TTD0</accession>
<evidence type="ECO:0000256" key="3">
    <source>
        <dbReference type="ARBA" id="ARBA00013194"/>
    </source>
</evidence>
<dbReference type="Gene3D" id="1.10.3120.10">
    <property type="entry name" value="Trigger factor, C-terminal domain"/>
    <property type="match status" value="1"/>
</dbReference>
<name>A0A6S6TTD0_9GAMM</name>
<dbReference type="PANTHER" id="PTHR30560:SF3">
    <property type="entry name" value="TRIGGER FACTOR-LIKE PROTEIN TIG, CHLOROPLASTIC"/>
    <property type="match status" value="1"/>
</dbReference>
<feature type="compositionally biased region" description="Basic and acidic residues" evidence="14">
    <location>
        <begin position="441"/>
        <end position="451"/>
    </location>
</feature>
<evidence type="ECO:0000256" key="13">
    <source>
        <dbReference type="RuleBase" id="RU003914"/>
    </source>
</evidence>
<dbReference type="Pfam" id="PF00254">
    <property type="entry name" value="FKBP_C"/>
    <property type="match status" value="1"/>
</dbReference>
<dbReference type="InterPro" id="IPR008880">
    <property type="entry name" value="Trigger_fac_C"/>
</dbReference>
<comment type="catalytic activity">
    <reaction evidence="1 11 12">
        <text>[protein]-peptidylproline (omega=180) = [protein]-peptidylproline (omega=0)</text>
        <dbReference type="Rhea" id="RHEA:16237"/>
        <dbReference type="Rhea" id="RHEA-COMP:10747"/>
        <dbReference type="Rhea" id="RHEA-COMP:10748"/>
        <dbReference type="ChEBI" id="CHEBI:83833"/>
        <dbReference type="ChEBI" id="CHEBI:83834"/>
        <dbReference type="EC" id="5.2.1.8"/>
    </reaction>
</comment>
<dbReference type="InterPro" id="IPR005215">
    <property type="entry name" value="Trig_fac"/>
</dbReference>
<dbReference type="GO" id="GO:0044183">
    <property type="term" value="F:protein folding chaperone"/>
    <property type="evidence" value="ECO:0007669"/>
    <property type="project" value="TreeGrafter"/>
</dbReference>
<feature type="region of interest" description="Disordered" evidence="14">
    <location>
        <begin position="425"/>
        <end position="451"/>
    </location>
</feature>
<dbReference type="InterPro" id="IPR037041">
    <property type="entry name" value="Trigger_fac_C_sf"/>
</dbReference>
<dbReference type="GO" id="GO:0051083">
    <property type="term" value="P:'de novo' cotranslational protein folding"/>
    <property type="evidence" value="ECO:0007669"/>
    <property type="project" value="TreeGrafter"/>
</dbReference>
<comment type="subcellular location">
    <subcellularLocation>
        <location evidence="11">Cytoplasm</location>
    </subcellularLocation>
    <text evidence="11">About half TF is bound to the ribosome near the polypeptide exit tunnel while the other half is free in the cytoplasm.</text>
</comment>